<dbReference type="CDD" id="cd23659">
    <property type="entry name" value="USP_At3g01520-like"/>
    <property type="match status" value="1"/>
</dbReference>
<protein>
    <recommendedName>
        <fullName evidence="1">UspA domain-containing protein</fullName>
    </recommendedName>
</protein>
<dbReference type="PANTHER" id="PTHR31964">
    <property type="entry name" value="ADENINE NUCLEOTIDE ALPHA HYDROLASES-LIKE SUPERFAMILY PROTEIN"/>
    <property type="match status" value="1"/>
</dbReference>
<dbReference type="PRINTS" id="PR01438">
    <property type="entry name" value="UNVRSLSTRESS"/>
</dbReference>
<feature type="domain" description="UspA" evidence="1">
    <location>
        <begin position="10"/>
        <end position="170"/>
    </location>
</feature>
<dbReference type="Pfam" id="PF00582">
    <property type="entry name" value="Usp"/>
    <property type="match status" value="1"/>
</dbReference>
<dbReference type="Gene3D" id="3.40.50.620">
    <property type="entry name" value="HUPs"/>
    <property type="match status" value="1"/>
</dbReference>
<dbReference type="EMBL" id="JAYKXN010000003">
    <property type="protein sequence ID" value="KAK7301115.1"/>
    <property type="molecule type" value="Genomic_DNA"/>
</dbReference>
<evidence type="ECO:0000313" key="3">
    <source>
        <dbReference type="Proteomes" id="UP001359559"/>
    </source>
</evidence>
<dbReference type="SUPFAM" id="SSF52402">
    <property type="entry name" value="Adenine nucleotide alpha hydrolases-like"/>
    <property type="match status" value="1"/>
</dbReference>
<reference evidence="2 3" key="1">
    <citation type="submission" date="2024-01" db="EMBL/GenBank/DDBJ databases">
        <title>The genomes of 5 underutilized Papilionoideae crops provide insights into root nodulation and disease resistance.</title>
        <authorList>
            <person name="Yuan L."/>
        </authorList>
    </citation>
    <scope>NUCLEOTIDE SEQUENCE [LARGE SCALE GENOMIC DNA]</scope>
    <source>
        <strain evidence="2">LY-2023</strain>
        <tissue evidence="2">Leaf</tissue>
    </source>
</reference>
<organism evidence="2 3">
    <name type="scientific">Clitoria ternatea</name>
    <name type="common">Butterfly pea</name>
    <dbReference type="NCBI Taxonomy" id="43366"/>
    <lineage>
        <taxon>Eukaryota</taxon>
        <taxon>Viridiplantae</taxon>
        <taxon>Streptophyta</taxon>
        <taxon>Embryophyta</taxon>
        <taxon>Tracheophyta</taxon>
        <taxon>Spermatophyta</taxon>
        <taxon>Magnoliopsida</taxon>
        <taxon>eudicotyledons</taxon>
        <taxon>Gunneridae</taxon>
        <taxon>Pentapetalae</taxon>
        <taxon>rosids</taxon>
        <taxon>fabids</taxon>
        <taxon>Fabales</taxon>
        <taxon>Fabaceae</taxon>
        <taxon>Papilionoideae</taxon>
        <taxon>50 kb inversion clade</taxon>
        <taxon>NPAAA clade</taxon>
        <taxon>indigoferoid/millettioid clade</taxon>
        <taxon>Phaseoleae</taxon>
        <taxon>Clitoria</taxon>
    </lineage>
</organism>
<evidence type="ECO:0000313" key="2">
    <source>
        <dbReference type="EMBL" id="KAK7301115.1"/>
    </source>
</evidence>
<dbReference type="AlphaFoldDB" id="A0AAN9PIX5"/>
<dbReference type="InterPro" id="IPR014729">
    <property type="entry name" value="Rossmann-like_a/b/a_fold"/>
</dbReference>
<proteinExistence type="predicted"/>
<name>A0AAN9PIX5_CLITE</name>
<accession>A0AAN9PIX5</accession>
<dbReference type="Proteomes" id="UP001359559">
    <property type="component" value="Unassembled WGS sequence"/>
</dbReference>
<comment type="caution">
    <text evidence="2">The sequence shown here is derived from an EMBL/GenBank/DDBJ whole genome shotgun (WGS) entry which is preliminary data.</text>
</comment>
<dbReference type="InterPro" id="IPR006016">
    <property type="entry name" value="UspA"/>
</dbReference>
<dbReference type="InterPro" id="IPR006015">
    <property type="entry name" value="Universal_stress_UspA"/>
</dbReference>
<keyword evidence="3" id="KW-1185">Reference proteome</keyword>
<dbReference type="PANTHER" id="PTHR31964:SF122">
    <property type="entry name" value="OS02G0760500 PROTEIN"/>
    <property type="match status" value="1"/>
</dbReference>
<gene>
    <name evidence="2" type="ORF">RJT34_11976</name>
</gene>
<evidence type="ECO:0000259" key="1">
    <source>
        <dbReference type="Pfam" id="PF00582"/>
    </source>
</evidence>
<sequence length="179" mass="19110">MSNFGNLGCVLVAVDGNEESMNALRWALNNLKLRSPATDSTDPPSFVIFHVQSPLSIATGLNPGSIPFGGPSDVEVPAIAAAIEVHQKRITEAILDHALGICEEFNFTAKIRTHVVVGDPKEKICEAVLDLHADVLVMGSRAIGPIKRMFLGSVSNYCAHHSSCPVIIIKGKDSANKIN</sequence>